<dbReference type="InterPro" id="IPR036770">
    <property type="entry name" value="Ankyrin_rpt-contain_sf"/>
</dbReference>
<dbReference type="AlphaFoldDB" id="A0A453EAP7"/>
<dbReference type="SUPFAM" id="SSF48452">
    <property type="entry name" value="TPR-like"/>
    <property type="match status" value="1"/>
</dbReference>
<dbReference type="Gene3D" id="1.25.40.20">
    <property type="entry name" value="Ankyrin repeat-containing domain"/>
    <property type="match status" value="2"/>
</dbReference>
<dbReference type="InterPro" id="IPR051616">
    <property type="entry name" value="Cul2-RING_E3_ligase_SR"/>
</dbReference>
<dbReference type="PANTHER" id="PTHR46224:SF10">
    <property type="entry name" value="OS01G0189100 PROTEIN"/>
    <property type="match status" value="1"/>
</dbReference>
<reference evidence="3" key="1">
    <citation type="journal article" date="2014" name="Science">
        <title>Ancient hybridizations among the ancestral genomes of bread wheat.</title>
        <authorList>
            <consortium name="International Wheat Genome Sequencing Consortium,"/>
            <person name="Marcussen T."/>
            <person name="Sandve S.R."/>
            <person name="Heier L."/>
            <person name="Spannagl M."/>
            <person name="Pfeifer M."/>
            <person name="Jakobsen K.S."/>
            <person name="Wulff B.B."/>
            <person name="Steuernagel B."/>
            <person name="Mayer K.F."/>
            <person name="Olsen O.A."/>
        </authorList>
    </citation>
    <scope>NUCLEOTIDE SEQUENCE [LARGE SCALE GENOMIC DNA]</scope>
    <source>
        <strain evidence="3">cv. AL8/78</strain>
    </source>
</reference>
<feature type="repeat" description="ANK" evidence="1">
    <location>
        <begin position="155"/>
        <end position="187"/>
    </location>
</feature>
<feature type="repeat" description="ANK" evidence="1">
    <location>
        <begin position="122"/>
        <end position="154"/>
    </location>
</feature>
<dbReference type="SUPFAM" id="SSF48403">
    <property type="entry name" value="Ankyrin repeat"/>
    <property type="match status" value="1"/>
</dbReference>
<evidence type="ECO:0000313" key="2">
    <source>
        <dbReference type="EnsemblPlants" id="AET3Gv20275600.43"/>
    </source>
</evidence>
<dbReference type="EnsemblPlants" id="AET3Gv20275600.43">
    <property type="protein sequence ID" value="AET3Gv20275600.43"/>
    <property type="gene ID" value="AET3Gv20275600"/>
</dbReference>
<keyword evidence="1" id="KW-0040">ANK repeat</keyword>
<dbReference type="InterPro" id="IPR011990">
    <property type="entry name" value="TPR-like_helical_dom_sf"/>
</dbReference>
<evidence type="ECO:0000256" key="1">
    <source>
        <dbReference type="PROSITE-ProRule" id="PRU00023"/>
    </source>
</evidence>
<dbReference type="Pfam" id="PF00023">
    <property type="entry name" value="Ank"/>
    <property type="match status" value="2"/>
</dbReference>
<reference evidence="2" key="3">
    <citation type="journal article" date="2017" name="Nature">
        <title>Genome sequence of the progenitor of the wheat D genome Aegilops tauschii.</title>
        <authorList>
            <person name="Luo M.C."/>
            <person name="Gu Y.Q."/>
            <person name="Puiu D."/>
            <person name="Wang H."/>
            <person name="Twardziok S.O."/>
            <person name="Deal K.R."/>
            <person name="Huo N."/>
            <person name="Zhu T."/>
            <person name="Wang L."/>
            <person name="Wang Y."/>
            <person name="McGuire P.E."/>
            <person name="Liu S."/>
            <person name="Long H."/>
            <person name="Ramasamy R.K."/>
            <person name="Rodriguez J.C."/>
            <person name="Van S.L."/>
            <person name="Yuan L."/>
            <person name="Wang Z."/>
            <person name="Xia Z."/>
            <person name="Xiao L."/>
            <person name="Anderson O.D."/>
            <person name="Ouyang S."/>
            <person name="Liang Y."/>
            <person name="Zimin A.V."/>
            <person name="Pertea G."/>
            <person name="Qi P."/>
            <person name="Bennetzen J.L."/>
            <person name="Dai X."/>
            <person name="Dawson M.W."/>
            <person name="Muller H.G."/>
            <person name="Kugler K."/>
            <person name="Rivarola-Duarte L."/>
            <person name="Spannagl M."/>
            <person name="Mayer K.F.X."/>
            <person name="Lu F.H."/>
            <person name="Bevan M.W."/>
            <person name="Leroy P."/>
            <person name="Li P."/>
            <person name="You F.M."/>
            <person name="Sun Q."/>
            <person name="Liu Z."/>
            <person name="Lyons E."/>
            <person name="Wicker T."/>
            <person name="Salzberg S.L."/>
            <person name="Devos K.M."/>
            <person name="Dvorak J."/>
        </authorList>
    </citation>
    <scope>NUCLEOTIDE SEQUENCE [LARGE SCALE GENOMIC DNA]</scope>
    <source>
        <strain evidence="2">cv. AL8/78</strain>
    </source>
</reference>
<reference evidence="2" key="4">
    <citation type="submission" date="2019-03" db="UniProtKB">
        <authorList>
            <consortium name="EnsemblPlants"/>
        </authorList>
    </citation>
    <scope>IDENTIFICATION</scope>
</reference>
<feature type="repeat" description="ANK" evidence="1">
    <location>
        <begin position="252"/>
        <end position="285"/>
    </location>
</feature>
<dbReference type="Gramene" id="AET3Gv20275600.43">
    <property type="protein sequence ID" value="AET3Gv20275600.43"/>
    <property type="gene ID" value="AET3Gv20275600"/>
</dbReference>
<reference evidence="3" key="2">
    <citation type="journal article" date="2017" name="Nat. Plants">
        <title>The Aegilops tauschii genome reveals multiple impacts of transposons.</title>
        <authorList>
            <person name="Zhao G."/>
            <person name="Zou C."/>
            <person name="Li K."/>
            <person name="Wang K."/>
            <person name="Li T."/>
            <person name="Gao L."/>
            <person name="Zhang X."/>
            <person name="Wang H."/>
            <person name="Yang Z."/>
            <person name="Liu X."/>
            <person name="Jiang W."/>
            <person name="Mao L."/>
            <person name="Kong X."/>
            <person name="Jiao Y."/>
            <person name="Jia J."/>
        </authorList>
    </citation>
    <scope>NUCLEOTIDE SEQUENCE [LARGE SCALE GENOMIC DNA]</scope>
    <source>
        <strain evidence="3">cv. AL8/78</strain>
    </source>
</reference>
<dbReference type="PROSITE" id="PS50297">
    <property type="entry name" value="ANK_REP_REGION"/>
    <property type="match status" value="3"/>
</dbReference>
<keyword evidence="3" id="KW-1185">Reference proteome</keyword>
<protein>
    <submittedName>
        <fullName evidence="2">Uncharacterized protein</fullName>
    </submittedName>
</protein>
<name>A0A453EAP7_AEGTS</name>
<dbReference type="PRINTS" id="PR01415">
    <property type="entry name" value="ANKYRIN"/>
</dbReference>
<reference evidence="2" key="5">
    <citation type="journal article" date="2021" name="G3 (Bethesda)">
        <title>Aegilops tauschii genome assembly Aet v5.0 features greater sequence contiguity and improved annotation.</title>
        <authorList>
            <person name="Wang L."/>
            <person name="Zhu T."/>
            <person name="Rodriguez J.C."/>
            <person name="Deal K.R."/>
            <person name="Dubcovsky J."/>
            <person name="McGuire P.E."/>
            <person name="Lux T."/>
            <person name="Spannagl M."/>
            <person name="Mayer K.F.X."/>
            <person name="Baldrich P."/>
            <person name="Meyers B.C."/>
            <person name="Huo N."/>
            <person name="Gu Y.Q."/>
            <person name="Zhou H."/>
            <person name="Devos K.M."/>
            <person name="Bennetzen J.L."/>
            <person name="Unver T."/>
            <person name="Budak H."/>
            <person name="Gulick P.J."/>
            <person name="Galiba G."/>
            <person name="Kalapos B."/>
            <person name="Nelson D.R."/>
            <person name="Li P."/>
            <person name="You F.M."/>
            <person name="Luo M.C."/>
            <person name="Dvorak J."/>
        </authorList>
    </citation>
    <scope>NUCLEOTIDE SEQUENCE [LARGE SCALE GENOMIC DNA]</scope>
    <source>
        <strain evidence="2">cv. AL8/78</strain>
    </source>
</reference>
<dbReference type="Proteomes" id="UP000015105">
    <property type="component" value="Chromosome 3D"/>
</dbReference>
<sequence>PNPSPPRRRVLRLVAASGKLPPLRGRAMAAPFVYLRPTVEDDGTGEKALMKAAHDGNLGRLKRIVKRLTKRNGDLSALFSINTNGCNVLHLAACAGHLEVCRYLVEELGGDVNAPGVGDTALGATPFMVSAQSGDVATVKYFLDHGGDLVKADDKGRTVLHHAAGIGCCKVTEFLLSKGVPVDIDCGRGTPLFWAANNEQDKTVKILLEHHANPNIIINGTTSPLMSALVYRSLKCMKLLIKAGADVNCNGSMLTPLLLATMHGGYTNFIKLLLKAGPDPNIPDDEQRHLQRRKALIKSKADTAFKQKEYKIATKIYDLAIAHGESATLYANRSVCKLLIGDGEGALSDALMCECCDLIGQKLATVKLQLTCYSRCD</sequence>
<accession>A0A453EAP7</accession>
<dbReference type="PROSITE" id="PS50088">
    <property type="entry name" value="ANK_REPEAT"/>
    <property type="match status" value="4"/>
</dbReference>
<feature type="repeat" description="ANK" evidence="1">
    <location>
        <begin position="220"/>
        <end position="252"/>
    </location>
</feature>
<proteinExistence type="predicted"/>
<dbReference type="PANTHER" id="PTHR46224">
    <property type="entry name" value="ANKYRIN REPEAT FAMILY PROTEIN"/>
    <property type="match status" value="1"/>
</dbReference>
<organism evidence="2 3">
    <name type="scientific">Aegilops tauschii subsp. strangulata</name>
    <name type="common">Goatgrass</name>
    <dbReference type="NCBI Taxonomy" id="200361"/>
    <lineage>
        <taxon>Eukaryota</taxon>
        <taxon>Viridiplantae</taxon>
        <taxon>Streptophyta</taxon>
        <taxon>Embryophyta</taxon>
        <taxon>Tracheophyta</taxon>
        <taxon>Spermatophyta</taxon>
        <taxon>Magnoliopsida</taxon>
        <taxon>Liliopsida</taxon>
        <taxon>Poales</taxon>
        <taxon>Poaceae</taxon>
        <taxon>BOP clade</taxon>
        <taxon>Pooideae</taxon>
        <taxon>Triticodae</taxon>
        <taxon>Triticeae</taxon>
        <taxon>Triticinae</taxon>
        <taxon>Aegilops</taxon>
    </lineage>
</organism>
<evidence type="ECO:0000313" key="3">
    <source>
        <dbReference type="Proteomes" id="UP000015105"/>
    </source>
</evidence>
<dbReference type="SMART" id="SM00248">
    <property type="entry name" value="ANK"/>
    <property type="match status" value="7"/>
</dbReference>
<dbReference type="InterPro" id="IPR002110">
    <property type="entry name" value="Ankyrin_rpt"/>
</dbReference>
<dbReference type="Gene3D" id="1.25.40.10">
    <property type="entry name" value="Tetratricopeptide repeat domain"/>
    <property type="match status" value="1"/>
</dbReference>
<dbReference type="Pfam" id="PF12796">
    <property type="entry name" value="Ank_2"/>
    <property type="match status" value="2"/>
</dbReference>